<evidence type="ECO:0000313" key="5">
    <source>
        <dbReference type="Proteomes" id="UP001159364"/>
    </source>
</evidence>
<dbReference type="Pfam" id="PF14223">
    <property type="entry name" value="Retrotran_gag_2"/>
    <property type="match status" value="1"/>
</dbReference>
<dbReference type="InterPro" id="IPR036875">
    <property type="entry name" value="Znf_CCHC_sf"/>
</dbReference>
<feature type="region of interest" description="Disordered" evidence="2">
    <location>
        <begin position="225"/>
        <end position="255"/>
    </location>
</feature>
<keyword evidence="1" id="KW-0862">Zinc</keyword>
<dbReference type="InterPro" id="IPR001878">
    <property type="entry name" value="Znf_CCHC"/>
</dbReference>
<organism evidence="4 5">
    <name type="scientific">Erythroxylum novogranatense</name>
    <dbReference type="NCBI Taxonomy" id="1862640"/>
    <lineage>
        <taxon>Eukaryota</taxon>
        <taxon>Viridiplantae</taxon>
        <taxon>Streptophyta</taxon>
        <taxon>Embryophyta</taxon>
        <taxon>Tracheophyta</taxon>
        <taxon>Spermatophyta</taxon>
        <taxon>Magnoliopsida</taxon>
        <taxon>eudicotyledons</taxon>
        <taxon>Gunneridae</taxon>
        <taxon>Pentapetalae</taxon>
        <taxon>rosids</taxon>
        <taxon>fabids</taxon>
        <taxon>Malpighiales</taxon>
        <taxon>Erythroxylaceae</taxon>
        <taxon>Erythroxylum</taxon>
    </lineage>
</organism>
<sequence length="339" mass="37540">MTNSSASSSSLLSLPSIPTMPHQLTVKLTLSNYLLWKTQMMPLLYSQQLVHHIDGTKSPPTEVDNAPNPAYQRWFVKDQMVLGWIFGSLSESVLSQVVGTTTAHGAWSRLQTTFASGSRAQVRTLKNPLYALSRENDSIAVYMDRDKRLFDQLVALDVAISEDDLIDHILRGLGPDYRPFTRNIEAKLVSIKFDDLFGLLLSEELQLNNDRVSITPPAVAHFEGRQNNTVGHRGQGHGNRRAGSSSYAGHGRSNSGYSRPYTPTCFNCHGRGHTNRQCPSPNYSNYTPKPAANYISSPNAQNKLWIVDTGVTHHLTSELENLGIHSEYSGTDEVTLTNG</sequence>
<comment type="caution">
    <text evidence="4">The sequence shown here is derived from an EMBL/GenBank/DDBJ whole genome shotgun (WGS) entry which is preliminary data.</text>
</comment>
<keyword evidence="5" id="KW-1185">Reference proteome</keyword>
<dbReference type="PANTHER" id="PTHR47481">
    <property type="match status" value="1"/>
</dbReference>
<dbReference type="SMART" id="SM00343">
    <property type="entry name" value="ZnF_C2HC"/>
    <property type="match status" value="1"/>
</dbReference>
<dbReference type="Proteomes" id="UP001159364">
    <property type="component" value="Linkage Group LG03"/>
</dbReference>
<dbReference type="GO" id="GO:0003676">
    <property type="term" value="F:nucleic acid binding"/>
    <property type="evidence" value="ECO:0007669"/>
    <property type="project" value="InterPro"/>
</dbReference>
<protein>
    <recommendedName>
        <fullName evidence="3">CCHC-type domain-containing protein</fullName>
    </recommendedName>
</protein>
<proteinExistence type="predicted"/>
<dbReference type="PANTHER" id="PTHR47481:SF14">
    <property type="entry name" value="RETROTRANSPOSON COPIA-LIKE N-TERMINAL DOMAIN-CONTAINING PROTEIN"/>
    <property type="match status" value="1"/>
</dbReference>
<evidence type="ECO:0000256" key="1">
    <source>
        <dbReference type="PROSITE-ProRule" id="PRU00047"/>
    </source>
</evidence>
<feature type="compositionally biased region" description="Polar residues" evidence="2">
    <location>
        <begin position="242"/>
        <end position="255"/>
    </location>
</feature>
<dbReference type="PROSITE" id="PS50158">
    <property type="entry name" value="ZF_CCHC"/>
    <property type="match status" value="1"/>
</dbReference>
<dbReference type="AlphaFoldDB" id="A0AAV8TS01"/>
<evidence type="ECO:0000313" key="4">
    <source>
        <dbReference type="EMBL" id="KAJ8769528.1"/>
    </source>
</evidence>
<accession>A0AAV8TS01</accession>
<reference evidence="4 5" key="1">
    <citation type="submission" date="2021-09" db="EMBL/GenBank/DDBJ databases">
        <title>Genomic insights and catalytic innovation underlie evolution of tropane alkaloids biosynthesis.</title>
        <authorList>
            <person name="Wang Y.-J."/>
            <person name="Tian T."/>
            <person name="Huang J.-P."/>
            <person name="Huang S.-X."/>
        </authorList>
    </citation>
    <scope>NUCLEOTIDE SEQUENCE [LARGE SCALE GENOMIC DNA]</scope>
    <source>
        <strain evidence="4">KIB-2018</strain>
        <tissue evidence="4">Leaf</tissue>
    </source>
</reference>
<dbReference type="GO" id="GO:0008270">
    <property type="term" value="F:zinc ion binding"/>
    <property type="evidence" value="ECO:0007669"/>
    <property type="project" value="UniProtKB-KW"/>
</dbReference>
<dbReference type="EMBL" id="JAIWQS010000003">
    <property type="protein sequence ID" value="KAJ8769528.1"/>
    <property type="molecule type" value="Genomic_DNA"/>
</dbReference>
<gene>
    <name evidence="4" type="ORF">K2173_005131</name>
</gene>
<dbReference type="SUPFAM" id="SSF57756">
    <property type="entry name" value="Retrovirus zinc finger-like domains"/>
    <property type="match status" value="1"/>
</dbReference>
<evidence type="ECO:0000256" key="2">
    <source>
        <dbReference type="SAM" id="MobiDB-lite"/>
    </source>
</evidence>
<evidence type="ECO:0000259" key="3">
    <source>
        <dbReference type="PROSITE" id="PS50158"/>
    </source>
</evidence>
<name>A0AAV8TS01_9ROSI</name>
<keyword evidence="1" id="KW-0863">Zinc-finger</keyword>
<feature type="domain" description="CCHC-type" evidence="3">
    <location>
        <begin position="265"/>
        <end position="280"/>
    </location>
</feature>
<keyword evidence="1" id="KW-0479">Metal-binding</keyword>